<dbReference type="SUPFAM" id="SSF50715">
    <property type="entry name" value="Ribosomal protein L25-like"/>
    <property type="match status" value="1"/>
</dbReference>
<evidence type="ECO:0000256" key="4">
    <source>
        <dbReference type="ARBA" id="ARBA00023274"/>
    </source>
</evidence>
<dbReference type="GO" id="GO:0022625">
    <property type="term" value="C:cytosolic large ribosomal subunit"/>
    <property type="evidence" value="ECO:0007669"/>
    <property type="project" value="TreeGrafter"/>
</dbReference>
<dbReference type="NCBIfam" id="TIGR00731">
    <property type="entry name" value="bL25_bact_ctc"/>
    <property type="match status" value="1"/>
</dbReference>
<evidence type="ECO:0000313" key="9">
    <source>
        <dbReference type="EMBL" id="PRZ41942.1"/>
    </source>
</evidence>
<proteinExistence type="inferred from homology"/>
<feature type="region of interest" description="Disordered" evidence="6">
    <location>
        <begin position="1"/>
        <end position="22"/>
    </location>
</feature>
<dbReference type="PANTHER" id="PTHR33284:SF1">
    <property type="entry name" value="RIBOSOMAL PROTEIN L25_GLN-TRNA SYNTHETASE, ANTI-CODON-BINDING DOMAIN-CONTAINING PROTEIN"/>
    <property type="match status" value="1"/>
</dbReference>
<dbReference type="Gene3D" id="2.40.240.10">
    <property type="entry name" value="Ribosomal Protein L25, Chain P"/>
    <property type="match status" value="1"/>
</dbReference>
<dbReference type="Pfam" id="PF14693">
    <property type="entry name" value="Ribosomal_TL5_C"/>
    <property type="match status" value="1"/>
</dbReference>
<comment type="caution">
    <text evidence="9">The sequence shown here is derived from an EMBL/GenBank/DDBJ whole genome shotgun (WGS) entry which is preliminary data.</text>
</comment>
<dbReference type="EMBL" id="PVUE01000007">
    <property type="protein sequence ID" value="PRZ41942.1"/>
    <property type="molecule type" value="Genomic_DNA"/>
</dbReference>
<evidence type="ECO:0000259" key="7">
    <source>
        <dbReference type="Pfam" id="PF01386"/>
    </source>
</evidence>
<feature type="compositionally biased region" description="Acidic residues" evidence="6">
    <location>
        <begin position="203"/>
        <end position="217"/>
    </location>
</feature>
<dbReference type="InterPro" id="IPR029751">
    <property type="entry name" value="Ribosomal_L25_dom"/>
</dbReference>
<feature type="compositionally biased region" description="Acidic residues" evidence="6">
    <location>
        <begin position="181"/>
        <end position="195"/>
    </location>
</feature>
<accession>A0A2T1A020</accession>
<keyword evidence="1 5" id="KW-0699">rRNA-binding</keyword>
<dbReference type="NCBIfam" id="NF004131">
    <property type="entry name" value="PRK05618.2-1"/>
    <property type="match status" value="1"/>
</dbReference>
<evidence type="ECO:0000259" key="8">
    <source>
        <dbReference type="Pfam" id="PF14693"/>
    </source>
</evidence>
<dbReference type="InterPro" id="IPR020056">
    <property type="entry name" value="Rbsml_bL25/Gln-tRNA_synth_N"/>
</dbReference>
<comment type="similarity">
    <text evidence="5">Belongs to the bacterial ribosomal protein bL25 family. CTC subfamily.</text>
</comment>
<keyword evidence="4 5" id="KW-0687">Ribonucleoprotein</keyword>
<dbReference type="Pfam" id="PF01386">
    <property type="entry name" value="Ribosomal_L25p"/>
    <property type="match status" value="1"/>
</dbReference>
<protein>
    <recommendedName>
        <fullName evidence="5">Large ribosomal subunit protein bL25</fullName>
    </recommendedName>
    <alternativeName>
        <fullName evidence="5">General stress protein CTC</fullName>
    </alternativeName>
</protein>
<keyword evidence="2 5" id="KW-0694">RNA-binding</keyword>
<dbReference type="InterPro" id="IPR037121">
    <property type="entry name" value="Ribosomal_bL25_C"/>
</dbReference>
<dbReference type="AlphaFoldDB" id="A0A2T1A020"/>
<evidence type="ECO:0000256" key="6">
    <source>
        <dbReference type="SAM" id="MobiDB-lite"/>
    </source>
</evidence>
<gene>
    <name evidence="5" type="primary">rplY</name>
    <name evidence="5" type="synonym">ctc</name>
    <name evidence="9" type="ORF">CLV47_10769</name>
</gene>
<evidence type="ECO:0000313" key="10">
    <source>
        <dbReference type="Proteomes" id="UP000237752"/>
    </source>
</evidence>
<dbReference type="OrthoDB" id="5242980at2"/>
<dbReference type="Proteomes" id="UP000237752">
    <property type="component" value="Unassembled WGS sequence"/>
</dbReference>
<dbReference type="GO" id="GO:0006412">
    <property type="term" value="P:translation"/>
    <property type="evidence" value="ECO:0007669"/>
    <property type="project" value="UniProtKB-UniRule"/>
</dbReference>
<evidence type="ECO:0000256" key="2">
    <source>
        <dbReference type="ARBA" id="ARBA00022884"/>
    </source>
</evidence>
<dbReference type="RefSeq" id="WP_106348900.1">
    <property type="nucleotide sequence ID" value="NZ_PVUE01000007.1"/>
</dbReference>
<dbReference type="PANTHER" id="PTHR33284">
    <property type="entry name" value="RIBOSOMAL PROTEIN L25/GLN-TRNA SYNTHETASE, ANTI-CODON-BINDING DOMAIN-CONTAINING PROTEIN"/>
    <property type="match status" value="1"/>
</dbReference>
<dbReference type="CDD" id="cd00495">
    <property type="entry name" value="Ribosomal_L25_TL5_CTC"/>
    <property type="match status" value="1"/>
</dbReference>
<dbReference type="GO" id="GO:0008097">
    <property type="term" value="F:5S rRNA binding"/>
    <property type="evidence" value="ECO:0007669"/>
    <property type="project" value="InterPro"/>
</dbReference>
<dbReference type="HAMAP" id="MF_01334">
    <property type="entry name" value="Ribosomal_bL25_CTC"/>
    <property type="match status" value="1"/>
</dbReference>
<name>A0A2T1A020_9ACTN</name>
<dbReference type="GO" id="GO:0003735">
    <property type="term" value="F:structural constituent of ribosome"/>
    <property type="evidence" value="ECO:0007669"/>
    <property type="project" value="InterPro"/>
</dbReference>
<comment type="function">
    <text evidence="5">This is one of the proteins that binds to the 5S RNA in the ribosome where it forms part of the central protuberance.</text>
</comment>
<dbReference type="InterPro" id="IPR020930">
    <property type="entry name" value="Ribosomal_uL5_bac-type"/>
</dbReference>
<feature type="compositionally biased region" description="Basic and acidic residues" evidence="6">
    <location>
        <begin position="1"/>
        <end position="15"/>
    </location>
</feature>
<keyword evidence="3 5" id="KW-0689">Ribosomal protein</keyword>
<dbReference type="Gene3D" id="2.170.120.20">
    <property type="entry name" value="Ribosomal protein L25, beta domain"/>
    <property type="match status" value="1"/>
</dbReference>
<sequence>MSDEVRIPATKRSEFGKGSARRTRREGNIPAVLYGHGTDPVHLALAGHTLTMALRHGGTNTLLTIEVDGDDVLALPKDLQIHPIKRIISHLDLLIVRKGQKVHVDVPIVLVGEAAPGTQINTDMQEVSIEAEATNIPETIEVNIDGFEIGTQVLASDLQLPSGSVLVSDPETLVLNIVEPQEADTDSDAEAEETATEASSEASDAEPAGEADKSDEE</sequence>
<feature type="domain" description="Large ribosomal subunit protein bL25 L25" evidence="7">
    <location>
        <begin position="8"/>
        <end position="93"/>
    </location>
</feature>
<evidence type="ECO:0000256" key="1">
    <source>
        <dbReference type="ARBA" id="ARBA00022730"/>
    </source>
</evidence>
<comment type="subunit">
    <text evidence="5">Part of the 50S ribosomal subunit; part of the 5S rRNA/L5/L18/L25 subcomplex. Contacts the 5S rRNA. Binds to the 5S rRNA independently of L5 and L18.</text>
</comment>
<organism evidence="9 10">
    <name type="scientific">Antricoccus suffuscus</name>
    <dbReference type="NCBI Taxonomy" id="1629062"/>
    <lineage>
        <taxon>Bacteria</taxon>
        <taxon>Bacillati</taxon>
        <taxon>Actinomycetota</taxon>
        <taxon>Actinomycetes</taxon>
        <taxon>Geodermatophilales</taxon>
        <taxon>Antricoccaceae</taxon>
        <taxon>Antricoccus</taxon>
    </lineage>
</organism>
<evidence type="ECO:0000256" key="5">
    <source>
        <dbReference type="HAMAP-Rule" id="MF_01334"/>
    </source>
</evidence>
<dbReference type="InterPro" id="IPR011035">
    <property type="entry name" value="Ribosomal_bL25/Gln-tRNA_synth"/>
</dbReference>
<feature type="region of interest" description="Disordered" evidence="6">
    <location>
        <begin position="180"/>
        <end position="217"/>
    </location>
</feature>
<keyword evidence="10" id="KW-1185">Reference proteome</keyword>
<dbReference type="InterPro" id="IPR020057">
    <property type="entry name" value="Ribosomal_bL25_b-dom"/>
</dbReference>
<reference evidence="9 10" key="1">
    <citation type="submission" date="2018-03" db="EMBL/GenBank/DDBJ databases">
        <title>Genomic Encyclopedia of Archaeal and Bacterial Type Strains, Phase II (KMG-II): from individual species to whole genera.</title>
        <authorList>
            <person name="Goeker M."/>
        </authorList>
    </citation>
    <scope>NUCLEOTIDE SEQUENCE [LARGE SCALE GENOMIC DNA]</scope>
    <source>
        <strain evidence="9 10">DSM 100065</strain>
    </source>
</reference>
<evidence type="ECO:0000256" key="3">
    <source>
        <dbReference type="ARBA" id="ARBA00022980"/>
    </source>
</evidence>
<dbReference type="InterPro" id="IPR001021">
    <property type="entry name" value="Ribosomal_bL25_long"/>
</dbReference>
<feature type="domain" description="Large ribosomal subunit protein bL25 beta" evidence="8">
    <location>
        <begin position="101"/>
        <end position="181"/>
    </location>
</feature>